<keyword evidence="5 8" id="KW-0472">Membrane</keyword>
<evidence type="ECO:0000313" key="11">
    <source>
        <dbReference type="Ensembl" id="ENSAOCP00000029574.2"/>
    </source>
</evidence>
<dbReference type="CDD" id="cd00099">
    <property type="entry name" value="IgV"/>
    <property type="match status" value="2"/>
</dbReference>
<dbReference type="PANTHER" id="PTHR19433">
    <property type="entry name" value="T-CELL RECEPTOR ALPHA CHAIN V REGION-RELATED"/>
    <property type="match status" value="1"/>
</dbReference>
<evidence type="ECO:0000256" key="6">
    <source>
        <dbReference type="ARBA" id="ARBA00023157"/>
    </source>
</evidence>
<dbReference type="InterPro" id="IPR003599">
    <property type="entry name" value="Ig_sub"/>
</dbReference>
<evidence type="ECO:0000256" key="7">
    <source>
        <dbReference type="ARBA" id="ARBA00023180"/>
    </source>
</evidence>
<dbReference type="InterPro" id="IPR013783">
    <property type="entry name" value="Ig-like_fold"/>
</dbReference>
<dbReference type="PANTHER" id="PTHR19433:SF111">
    <property type="entry name" value="T CELL RECEPTOR ALPHA VARIABLE 4"/>
    <property type="match status" value="1"/>
</dbReference>
<dbReference type="OMA" id="AGRCMDD"/>
<evidence type="ECO:0000256" key="4">
    <source>
        <dbReference type="ARBA" id="ARBA00022859"/>
    </source>
</evidence>
<reference evidence="11" key="2">
    <citation type="submission" date="2025-08" db="UniProtKB">
        <authorList>
            <consortium name="Ensembl"/>
        </authorList>
    </citation>
    <scope>IDENTIFICATION</scope>
</reference>
<dbReference type="Proteomes" id="UP001501940">
    <property type="component" value="Chromosome 13"/>
</dbReference>
<evidence type="ECO:0000313" key="12">
    <source>
        <dbReference type="Proteomes" id="UP001501940"/>
    </source>
</evidence>
<keyword evidence="7" id="KW-0325">Glycoprotein</keyword>
<evidence type="ECO:0000256" key="5">
    <source>
        <dbReference type="ARBA" id="ARBA00023136"/>
    </source>
</evidence>
<dbReference type="SMART" id="SM00406">
    <property type="entry name" value="IGv"/>
    <property type="match status" value="2"/>
</dbReference>
<evidence type="ECO:0000256" key="2">
    <source>
        <dbReference type="ARBA" id="ARBA00022475"/>
    </source>
</evidence>
<comment type="subcellular location">
    <subcellularLocation>
        <location evidence="1">Cell membrane</location>
    </subcellularLocation>
</comment>
<dbReference type="PROSITE" id="PS50835">
    <property type="entry name" value="IG_LIKE"/>
    <property type="match status" value="1"/>
</dbReference>
<keyword evidence="3 9" id="KW-0732">Signal</keyword>
<dbReference type="SMART" id="SM00409">
    <property type="entry name" value="IG"/>
    <property type="match status" value="2"/>
</dbReference>
<dbReference type="SUPFAM" id="SSF48726">
    <property type="entry name" value="Immunoglobulin"/>
    <property type="match status" value="2"/>
</dbReference>
<reference evidence="11 12" key="1">
    <citation type="submission" date="2022-01" db="EMBL/GenBank/DDBJ databases">
        <title>A chromosome-scale genome assembly of the false clownfish, Amphiprion ocellaris.</title>
        <authorList>
            <person name="Ryu T."/>
        </authorList>
    </citation>
    <scope>NUCLEOTIDE SEQUENCE [LARGE SCALE GENOMIC DNA]</scope>
</reference>
<keyword evidence="2" id="KW-1003">Cell membrane</keyword>
<protein>
    <recommendedName>
        <fullName evidence="10">Ig-like domain-containing protein</fullName>
    </recommendedName>
</protein>
<evidence type="ECO:0000256" key="1">
    <source>
        <dbReference type="ARBA" id="ARBA00004236"/>
    </source>
</evidence>
<sequence>MLLIFCLSLVFTTGRCTDIQSFVTKTVGVGEDVTLTCIRNSGSGGLLFWFRVVAGNLPEVLGATYTFDSGTFNETPRIIAKQEPGTFILHITQTKLSDTAFYYCEEIVELRTTLMNISFLAVKGPEADITAVIQDVPPEQVHPGDPMTLQCSVLSESKEKTCSEPQRVFWFRAGSDESHPSLIYVHGNNSGKCEKMSESRSSQKCVYSFSQDVTSSDAGTFYCAVATCGQILFGNGTKLEIEANISANCDSGSVNTIMLLLCAALALSLIVIALLVYTIKKNKYGCFNVAAAPQINATVTSGVQQRQPTEDSLVYSAVNFTRKNAGVRRAARVVEGESTYTDVRVLGYE</sequence>
<dbReference type="InterPro" id="IPR052051">
    <property type="entry name" value="TCR_complex_component"/>
</dbReference>
<dbReference type="GO" id="GO:0002376">
    <property type="term" value="P:immune system process"/>
    <property type="evidence" value="ECO:0007669"/>
    <property type="project" value="UniProtKB-KW"/>
</dbReference>
<dbReference type="Pfam" id="PF07686">
    <property type="entry name" value="V-set"/>
    <property type="match status" value="2"/>
</dbReference>
<dbReference type="Gene3D" id="2.60.40.10">
    <property type="entry name" value="Immunoglobulins"/>
    <property type="match status" value="2"/>
</dbReference>
<proteinExistence type="predicted"/>
<feature type="domain" description="Ig-like" evidence="10">
    <location>
        <begin position="125"/>
        <end position="246"/>
    </location>
</feature>
<dbReference type="InterPro" id="IPR013106">
    <property type="entry name" value="Ig_V-set"/>
</dbReference>
<dbReference type="GeneTree" id="ENSGT01030000234530"/>
<dbReference type="InterPro" id="IPR007110">
    <property type="entry name" value="Ig-like_dom"/>
</dbReference>
<dbReference type="Ensembl" id="ENSAOCT00000023819.2">
    <property type="protein sequence ID" value="ENSAOCP00000029574.2"/>
    <property type="gene ID" value="ENSAOCG00000019960.2"/>
</dbReference>
<keyword evidence="8" id="KW-1133">Transmembrane helix</keyword>
<evidence type="ECO:0000256" key="3">
    <source>
        <dbReference type="ARBA" id="ARBA00022729"/>
    </source>
</evidence>
<reference evidence="11" key="3">
    <citation type="submission" date="2025-09" db="UniProtKB">
        <authorList>
            <consortium name="Ensembl"/>
        </authorList>
    </citation>
    <scope>IDENTIFICATION</scope>
</reference>
<keyword evidence="8" id="KW-0812">Transmembrane</keyword>
<dbReference type="InterPro" id="IPR036179">
    <property type="entry name" value="Ig-like_dom_sf"/>
</dbReference>
<keyword evidence="12" id="KW-1185">Reference proteome</keyword>
<accession>A0A3Q1CVG4</accession>
<evidence type="ECO:0000259" key="10">
    <source>
        <dbReference type="PROSITE" id="PS50835"/>
    </source>
</evidence>
<dbReference type="GO" id="GO:0009617">
    <property type="term" value="P:response to bacterium"/>
    <property type="evidence" value="ECO:0007669"/>
    <property type="project" value="TreeGrafter"/>
</dbReference>
<dbReference type="STRING" id="80972.ENSAOCP00000029574"/>
<feature type="signal peptide" evidence="9">
    <location>
        <begin position="1"/>
        <end position="16"/>
    </location>
</feature>
<feature type="chain" id="PRO_5043411289" description="Ig-like domain-containing protein" evidence="9">
    <location>
        <begin position="17"/>
        <end position="349"/>
    </location>
</feature>
<feature type="transmembrane region" description="Helical" evidence="8">
    <location>
        <begin position="257"/>
        <end position="277"/>
    </location>
</feature>
<organism evidence="11 12">
    <name type="scientific">Amphiprion ocellaris</name>
    <name type="common">Clown anemonefish</name>
    <dbReference type="NCBI Taxonomy" id="80972"/>
    <lineage>
        <taxon>Eukaryota</taxon>
        <taxon>Metazoa</taxon>
        <taxon>Chordata</taxon>
        <taxon>Craniata</taxon>
        <taxon>Vertebrata</taxon>
        <taxon>Euteleostomi</taxon>
        <taxon>Actinopterygii</taxon>
        <taxon>Neopterygii</taxon>
        <taxon>Teleostei</taxon>
        <taxon>Neoteleostei</taxon>
        <taxon>Acanthomorphata</taxon>
        <taxon>Ovalentaria</taxon>
        <taxon>Pomacentridae</taxon>
        <taxon>Amphiprion</taxon>
    </lineage>
</organism>
<dbReference type="GO" id="GO:0005886">
    <property type="term" value="C:plasma membrane"/>
    <property type="evidence" value="ECO:0007669"/>
    <property type="project" value="UniProtKB-SubCell"/>
</dbReference>
<keyword evidence="6" id="KW-1015">Disulfide bond</keyword>
<keyword evidence="4" id="KW-0391">Immunity</keyword>
<name>A0A3Q1CVG4_AMPOC</name>
<evidence type="ECO:0000256" key="8">
    <source>
        <dbReference type="SAM" id="Phobius"/>
    </source>
</evidence>
<evidence type="ECO:0000256" key="9">
    <source>
        <dbReference type="SAM" id="SignalP"/>
    </source>
</evidence>
<dbReference type="AlphaFoldDB" id="A0A3Q1CVG4"/>